<feature type="signal peptide" evidence="1">
    <location>
        <begin position="1"/>
        <end position="17"/>
    </location>
</feature>
<sequence length="163" mass="16149">MRPTICVAAAAAGVVTAACGGSPYAGISTTTGGTHTNTVTTIVSQATTAAAVAYLRSLIPTPATTNRTDGPDPIHDGGIRSHFFVNGSSTDVMSAYKTALLSMNWTLIVDSAGGGPGGGGATYTARNGNAFGVFTGGGFGSTTDIDACAWPSAPADKDCARRG</sequence>
<dbReference type="Proteomes" id="UP000091914">
    <property type="component" value="Unassembled WGS sequence"/>
</dbReference>
<feature type="chain" id="PRO_5008300424" description="Lipoprotein" evidence="1">
    <location>
        <begin position="18"/>
        <end position="163"/>
    </location>
</feature>
<protein>
    <recommendedName>
        <fullName evidence="4">Lipoprotein</fullName>
    </recommendedName>
</protein>
<name>A0A1A0W0Q2_9MYCO</name>
<dbReference type="EMBL" id="LZSX01000004">
    <property type="protein sequence ID" value="OBB89042.1"/>
    <property type="molecule type" value="Genomic_DNA"/>
</dbReference>
<accession>A0A1A0W0Q2</accession>
<reference evidence="2 3" key="1">
    <citation type="submission" date="2016-06" db="EMBL/GenBank/DDBJ databases">
        <authorList>
            <person name="Kjaerup R.B."/>
            <person name="Dalgaard T.S."/>
            <person name="Juul-Madsen H.R."/>
        </authorList>
    </citation>
    <scope>NUCLEOTIDE SEQUENCE [LARGE SCALE GENOMIC DNA]</scope>
    <source>
        <strain evidence="2 3">852002-51834_SCH5396731</strain>
    </source>
</reference>
<dbReference type="OrthoDB" id="4749256at2"/>
<comment type="caution">
    <text evidence="2">The sequence shown here is derived from an EMBL/GenBank/DDBJ whole genome shotgun (WGS) entry which is preliminary data.</text>
</comment>
<dbReference type="PROSITE" id="PS51257">
    <property type="entry name" value="PROKAR_LIPOPROTEIN"/>
    <property type="match status" value="1"/>
</dbReference>
<dbReference type="RefSeq" id="WP_064877221.1">
    <property type="nucleotide sequence ID" value="NZ_LZSX01000004.1"/>
</dbReference>
<gene>
    <name evidence="2" type="ORF">A5760_23470</name>
</gene>
<keyword evidence="1" id="KW-0732">Signal</keyword>
<evidence type="ECO:0000256" key="1">
    <source>
        <dbReference type="SAM" id="SignalP"/>
    </source>
</evidence>
<dbReference type="AlphaFoldDB" id="A0A1A0W0Q2"/>
<proteinExistence type="predicted"/>
<evidence type="ECO:0000313" key="3">
    <source>
        <dbReference type="Proteomes" id="UP000091914"/>
    </source>
</evidence>
<organism evidence="2 3">
    <name type="scientific">Mycobacterium colombiense</name>
    <dbReference type="NCBI Taxonomy" id="339268"/>
    <lineage>
        <taxon>Bacteria</taxon>
        <taxon>Bacillati</taxon>
        <taxon>Actinomycetota</taxon>
        <taxon>Actinomycetes</taxon>
        <taxon>Mycobacteriales</taxon>
        <taxon>Mycobacteriaceae</taxon>
        <taxon>Mycobacterium</taxon>
        <taxon>Mycobacterium avium complex (MAC)</taxon>
    </lineage>
</organism>
<evidence type="ECO:0000313" key="2">
    <source>
        <dbReference type="EMBL" id="OBB89042.1"/>
    </source>
</evidence>
<evidence type="ECO:0008006" key="4">
    <source>
        <dbReference type="Google" id="ProtNLM"/>
    </source>
</evidence>